<dbReference type="RefSeq" id="WP_166250800.1">
    <property type="nucleotide sequence ID" value="NZ_JAAMOW010000001.1"/>
</dbReference>
<comment type="caution">
    <text evidence="1">The sequence shown here is derived from an EMBL/GenBank/DDBJ whole genome shotgun (WGS) entry which is preliminary data.</text>
</comment>
<sequence>MQVTGAIDFTIVSQDDQEVRGEMPVQDGILNPFGVAHAGAILWFADVCATVLAFGGTRMSPGTSGFPLAINLSAALLGNQKDGVFSARSVFVKRGRQLSVVRTIVSGENGRLIADVTTSHVPAR</sequence>
<dbReference type="CDD" id="cd03443">
    <property type="entry name" value="PaaI_thioesterase"/>
    <property type="match status" value="1"/>
</dbReference>
<dbReference type="SUPFAM" id="SSF54637">
    <property type="entry name" value="Thioesterase/thiol ester dehydrase-isomerase"/>
    <property type="match status" value="1"/>
</dbReference>
<dbReference type="Gene3D" id="3.10.129.10">
    <property type="entry name" value="Hotdog Thioesterase"/>
    <property type="match status" value="1"/>
</dbReference>
<dbReference type="InterPro" id="IPR029069">
    <property type="entry name" value="HotDog_dom_sf"/>
</dbReference>
<name>A0A6M2BL04_9GAMM</name>
<dbReference type="Proteomes" id="UP000472676">
    <property type="component" value="Unassembled WGS sequence"/>
</dbReference>
<evidence type="ECO:0000313" key="1">
    <source>
        <dbReference type="EMBL" id="NGY03386.1"/>
    </source>
</evidence>
<protein>
    <submittedName>
        <fullName evidence="1">PaaI family thioesterase</fullName>
    </submittedName>
</protein>
<dbReference type="NCBIfam" id="TIGR00369">
    <property type="entry name" value="unchar_dom_1"/>
    <property type="match status" value="1"/>
</dbReference>
<dbReference type="GO" id="GO:0016790">
    <property type="term" value="F:thiolester hydrolase activity"/>
    <property type="evidence" value="ECO:0007669"/>
    <property type="project" value="UniProtKB-ARBA"/>
</dbReference>
<proteinExistence type="predicted"/>
<evidence type="ECO:0000313" key="2">
    <source>
        <dbReference type="Proteomes" id="UP000472676"/>
    </source>
</evidence>
<dbReference type="InterPro" id="IPR003736">
    <property type="entry name" value="PAAI_dom"/>
</dbReference>
<organism evidence="1 2">
    <name type="scientific">Solimonas terrae</name>
    <dbReference type="NCBI Taxonomy" id="1396819"/>
    <lineage>
        <taxon>Bacteria</taxon>
        <taxon>Pseudomonadati</taxon>
        <taxon>Pseudomonadota</taxon>
        <taxon>Gammaproteobacteria</taxon>
        <taxon>Nevskiales</taxon>
        <taxon>Nevskiaceae</taxon>
        <taxon>Solimonas</taxon>
    </lineage>
</organism>
<dbReference type="AlphaFoldDB" id="A0A6M2BL04"/>
<gene>
    <name evidence="1" type="ORF">G7Y85_01265</name>
</gene>
<keyword evidence="2" id="KW-1185">Reference proteome</keyword>
<accession>A0A6M2BL04</accession>
<reference evidence="1 2" key="1">
    <citation type="journal article" date="2014" name="Int. J. Syst. Evol. Microbiol.">
        <title>Solimonas terrae sp. nov., isolated from soil.</title>
        <authorList>
            <person name="Kim S.J."/>
            <person name="Moon J.Y."/>
            <person name="Weon H.Y."/>
            <person name="Ahn J.H."/>
            <person name="Chen W.M."/>
            <person name="Kwon S.W."/>
        </authorList>
    </citation>
    <scope>NUCLEOTIDE SEQUENCE [LARGE SCALE GENOMIC DNA]</scope>
    <source>
        <strain evidence="1 2">KIS83-12</strain>
    </source>
</reference>
<dbReference type="EMBL" id="JAAMOW010000001">
    <property type="protein sequence ID" value="NGY03386.1"/>
    <property type="molecule type" value="Genomic_DNA"/>
</dbReference>